<protein>
    <submittedName>
        <fullName evidence="1">Uncharacterized protein</fullName>
    </submittedName>
</protein>
<reference evidence="1 2" key="1">
    <citation type="journal article" date="2015" name="Genome Biol.">
        <title>Comparative genomics of Steinernema reveals deeply conserved gene regulatory networks.</title>
        <authorList>
            <person name="Dillman A.R."/>
            <person name="Macchietto M."/>
            <person name="Porter C.F."/>
            <person name="Rogers A."/>
            <person name="Williams B."/>
            <person name="Antoshechkin I."/>
            <person name="Lee M.M."/>
            <person name="Goodwin Z."/>
            <person name="Lu X."/>
            <person name="Lewis E.E."/>
            <person name="Goodrich-Blair H."/>
            <person name="Stock S.P."/>
            <person name="Adams B.J."/>
            <person name="Sternberg P.W."/>
            <person name="Mortazavi A."/>
        </authorList>
    </citation>
    <scope>NUCLEOTIDE SEQUENCE [LARGE SCALE GENOMIC DNA]</scope>
    <source>
        <strain evidence="1 2">ALL</strain>
    </source>
</reference>
<evidence type="ECO:0000313" key="1">
    <source>
        <dbReference type="EMBL" id="TKR60817.1"/>
    </source>
</evidence>
<gene>
    <name evidence="1" type="ORF">L596_028004</name>
</gene>
<dbReference type="EMBL" id="AZBU02000011">
    <property type="protein sequence ID" value="TKR60817.1"/>
    <property type="molecule type" value="Genomic_DNA"/>
</dbReference>
<dbReference type="AlphaFoldDB" id="A0A4U5LX81"/>
<keyword evidence="2" id="KW-1185">Reference proteome</keyword>
<sequence length="95" mass="10707">MIFEIPLDHFPQPYSKTSFQFGAQARPSMPQLQFERPSLFSLYARSAPISLEISASRPQELKQMASATVSTMCQSASNVFSRFLSLQPTSWRSNS</sequence>
<comment type="caution">
    <text evidence="1">The sequence shown here is derived from an EMBL/GenBank/DDBJ whole genome shotgun (WGS) entry which is preliminary data.</text>
</comment>
<organism evidence="1 2">
    <name type="scientific">Steinernema carpocapsae</name>
    <name type="common">Entomopathogenic nematode</name>
    <dbReference type="NCBI Taxonomy" id="34508"/>
    <lineage>
        <taxon>Eukaryota</taxon>
        <taxon>Metazoa</taxon>
        <taxon>Ecdysozoa</taxon>
        <taxon>Nematoda</taxon>
        <taxon>Chromadorea</taxon>
        <taxon>Rhabditida</taxon>
        <taxon>Tylenchina</taxon>
        <taxon>Panagrolaimomorpha</taxon>
        <taxon>Strongyloidoidea</taxon>
        <taxon>Steinernematidae</taxon>
        <taxon>Steinernema</taxon>
    </lineage>
</organism>
<dbReference type="OrthoDB" id="10384164at2759"/>
<evidence type="ECO:0000313" key="2">
    <source>
        <dbReference type="Proteomes" id="UP000298663"/>
    </source>
</evidence>
<reference evidence="1 2" key="2">
    <citation type="journal article" date="2019" name="G3 (Bethesda)">
        <title>Hybrid Assembly of the Genome of the Entomopathogenic Nematode Steinernema carpocapsae Identifies the X-Chromosome.</title>
        <authorList>
            <person name="Serra L."/>
            <person name="Macchietto M."/>
            <person name="Macias-Munoz A."/>
            <person name="McGill C.J."/>
            <person name="Rodriguez I.M."/>
            <person name="Rodriguez B."/>
            <person name="Murad R."/>
            <person name="Mortazavi A."/>
        </authorList>
    </citation>
    <scope>NUCLEOTIDE SEQUENCE [LARGE SCALE GENOMIC DNA]</scope>
    <source>
        <strain evidence="1 2">ALL</strain>
    </source>
</reference>
<proteinExistence type="predicted"/>
<accession>A0A4U5LX81</accession>
<dbReference type="Proteomes" id="UP000298663">
    <property type="component" value="Unassembled WGS sequence"/>
</dbReference>
<name>A0A4U5LX81_STECR</name>